<dbReference type="InterPro" id="IPR021808">
    <property type="entry name" value="DUF3383"/>
</dbReference>
<comment type="caution">
    <text evidence="1">The sequence shown here is derived from an EMBL/GenBank/DDBJ whole genome shotgun (WGS) entry which is preliminary data.</text>
</comment>
<dbReference type="Proteomes" id="UP000187465">
    <property type="component" value="Unassembled WGS sequence"/>
</dbReference>
<dbReference type="EMBL" id="MKQP01000018">
    <property type="protein sequence ID" value="OMD32223.1"/>
    <property type="molecule type" value="Genomic_DNA"/>
</dbReference>
<dbReference type="RefSeq" id="WP_036681190.1">
    <property type="nucleotide sequence ID" value="NZ_MKQP01000018.1"/>
</dbReference>
<accession>A0A1R0XBE0</accession>
<reference evidence="1 2" key="1">
    <citation type="submission" date="2016-10" db="EMBL/GenBank/DDBJ databases">
        <title>Paenibacillus species isolates.</title>
        <authorList>
            <person name="Beno S.M."/>
        </authorList>
    </citation>
    <scope>NUCLEOTIDE SEQUENCE [LARGE SCALE GENOMIC DNA]</scope>
    <source>
        <strain evidence="1 2">FSL H7-0604</strain>
    </source>
</reference>
<name>A0A1R0XBE0_9BACL</name>
<evidence type="ECO:0000313" key="2">
    <source>
        <dbReference type="Proteomes" id="UP000187465"/>
    </source>
</evidence>
<dbReference type="AlphaFoldDB" id="A0A1R0XBE0"/>
<organism evidence="1 2">
    <name type="scientific">Paenibacillus odorifer</name>
    <dbReference type="NCBI Taxonomy" id="189426"/>
    <lineage>
        <taxon>Bacteria</taxon>
        <taxon>Bacillati</taxon>
        <taxon>Bacillota</taxon>
        <taxon>Bacilli</taxon>
        <taxon>Bacillales</taxon>
        <taxon>Paenibacillaceae</taxon>
        <taxon>Paenibacillus</taxon>
    </lineage>
</organism>
<gene>
    <name evidence="1" type="ORF">BJP51_16740</name>
</gene>
<sequence length="340" mass="36739">MSISDVTVTIAVQQPTPILGGFGKPLILGSSTAGKDFKNYADINAVKADYPASTEEYKAAFSLFAQKNPPAEIAIVSRKTGAPTVTLEDLLPSLFLKDWHFLITTSTVVADIIAIADAVEADKSRQFVARTSNKEDLATIKAKGYKRTFGTYHKTIENYPDAAWVGAVGSLPVGSVTWKGWTLVGIEPMDIDATELNAIHALGANTYLTRAGTNVTSEGKSFSGDFIDFIHCQDYIVFSIQYAVQDLFNQAQAALTKIPYDNRGIAQIESAVRTVLQRSFLQGIIAADDDGVPLYNTTFPPRSQVDPANIEARTYPDGKFEFVIAGAIHKAAISGTIKFA</sequence>
<protein>
    <submittedName>
        <fullName evidence="1">Uncharacterized protein</fullName>
    </submittedName>
</protein>
<evidence type="ECO:0000313" key="1">
    <source>
        <dbReference type="EMBL" id="OMD32223.1"/>
    </source>
</evidence>
<dbReference type="Pfam" id="PF11863">
    <property type="entry name" value="DUF3383"/>
    <property type="match status" value="1"/>
</dbReference>
<proteinExistence type="predicted"/>